<protein>
    <submittedName>
        <fullName evidence="1">Uncharacterized protein</fullName>
    </submittedName>
</protein>
<proteinExistence type="predicted"/>
<keyword evidence="2" id="KW-1185">Reference proteome</keyword>
<gene>
    <name evidence="1" type="ORF">ADUPG1_006698</name>
</gene>
<feature type="non-terminal residue" evidence="1">
    <location>
        <position position="239"/>
    </location>
</feature>
<sequence>MKSNYQSTLDRTFLIASNNLLGQDSLTSNQLISNISGTLYFSYYQLNEDTNNDWEKLELTVTWAGGTVVISDDYLEYSGDGSTTSTRTISGPTSGEVENLYVDLEFSASNTMYHCVITMIKLVLSYDVVTCSSGLYGSSCQYVTISDSNLHAAVCSALSISDSSRDIPLNSFQNLTSLNAASQSITNLSGMSFASSLTSLNLSGNALSTGSLSNISSLSSLRTLSLSSCTNFTDPANIP</sequence>
<comment type="caution">
    <text evidence="1">The sequence shown here is derived from an EMBL/GenBank/DDBJ whole genome shotgun (WGS) entry which is preliminary data.</text>
</comment>
<evidence type="ECO:0000313" key="2">
    <source>
        <dbReference type="Proteomes" id="UP001057375"/>
    </source>
</evidence>
<accession>A0ABQ5KNR2</accession>
<dbReference type="EMBL" id="BQXS01010009">
    <property type="protein sequence ID" value="GKT32575.1"/>
    <property type="molecule type" value="Genomic_DNA"/>
</dbReference>
<name>A0ABQ5KNR2_9EUKA</name>
<reference evidence="1" key="1">
    <citation type="submission" date="2022-03" db="EMBL/GenBank/DDBJ databases">
        <title>Draft genome sequence of Aduncisulcus paluster, a free-living microaerophilic Fornicata.</title>
        <authorList>
            <person name="Yuyama I."/>
            <person name="Kume K."/>
            <person name="Tamura T."/>
            <person name="Inagaki Y."/>
            <person name="Hashimoto T."/>
        </authorList>
    </citation>
    <scope>NUCLEOTIDE SEQUENCE</scope>
    <source>
        <strain evidence="1">NY0171</strain>
    </source>
</reference>
<evidence type="ECO:0000313" key="1">
    <source>
        <dbReference type="EMBL" id="GKT32575.1"/>
    </source>
</evidence>
<dbReference type="InterPro" id="IPR032675">
    <property type="entry name" value="LRR_dom_sf"/>
</dbReference>
<dbReference type="InterPro" id="IPR001611">
    <property type="entry name" value="Leu-rich_rpt"/>
</dbReference>
<dbReference type="Proteomes" id="UP001057375">
    <property type="component" value="Unassembled WGS sequence"/>
</dbReference>
<dbReference type="Gene3D" id="3.80.10.10">
    <property type="entry name" value="Ribonuclease Inhibitor"/>
    <property type="match status" value="1"/>
</dbReference>
<dbReference type="PROSITE" id="PS51450">
    <property type="entry name" value="LRR"/>
    <property type="match status" value="1"/>
</dbReference>
<organism evidence="1 2">
    <name type="scientific">Aduncisulcus paluster</name>
    <dbReference type="NCBI Taxonomy" id="2918883"/>
    <lineage>
        <taxon>Eukaryota</taxon>
        <taxon>Metamonada</taxon>
        <taxon>Carpediemonas-like organisms</taxon>
        <taxon>Aduncisulcus</taxon>
    </lineage>
</organism>
<dbReference type="SUPFAM" id="SSF52058">
    <property type="entry name" value="L domain-like"/>
    <property type="match status" value="1"/>
</dbReference>